<name>A0ABD4UN16_9BURK</name>
<feature type="region of interest" description="Disordered" evidence="1">
    <location>
        <begin position="643"/>
        <end position="665"/>
    </location>
</feature>
<dbReference type="InterPro" id="IPR054462">
    <property type="entry name" value="TraI_M"/>
</dbReference>
<comment type="caution">
    <text evidence="5">The sequence shown here is derived from an EMBL/GenBank/DDBJ whole genome shotgun (WGS) entry which is preliminary data.</text>
</comment>
<evidence type="ECO:0000259" key="4">
    <source>
        <dbReference type="Pfam" id="PF22863"/>
    </source>
</evidence>
<dbReference type="AlphaFoldDB" id="A0ABD4UN16"/>
<proteinExistence type="predicted"/>
<feature type="compositionally biased region" description="Pro residues" evidence="1">
    <location>
        <begin position="527"/>
        <end position="537"/>
    </location>
</feature>
<protein>
    <submittedName>
        <fullName evidence="5">Relaxase/mobilization nuclease domain-containing protein</fullName>
    </submittedName>
</protein>
<evidence type="ECO:0000259" key="2">
    <source>
        <dbReference type="Pfam" id="PF03432"/>
    </source>
</evidence>
<dbReference type="EMBL" id="JYMX02000034">
    <property type="protein sequence ID" value="MCW3715805.1"/>
    <property type="molecule type" value="Genomic_DNA"/>
</dbReference>
<dbReference type="InterPro" id="IPR049751">
    <property type="entry name" value="TraI/MobA_relaxases"/>
</dbReference>
<evidence type="ECO:0000256" key="1">
    <source>
        <dbReference type="SAM" id="MobiDB-lite"/>
    </source>
</evidence>
<dbReference type="Pfam" id="PF22863">
    <property type="entry name" value="TraI_middle"/>
    <property type="match status" value="1"/>
</dbReference>
<feature type="domain" description="TraI-like middle" evidence="4">
    <location>
        <begin position="169"/>
        <end position="254"/>
    </location>
</feature>
<feature type="region of interest" description="Disordered" evidence="1">
    <location>
        <begin position="505"/>
        <end position="542"/>
    </location>
</feature>
<organism evidence="5 6">
    <name type="scientific">Burkholderia cenocepacia</name>
    <dbReference type="NCBI Taxonomy" id="95486"/>
    <lineage>
        <taxon>Bacteria</taxon>
        <taxon>Pseudomonadati</taxon>
        <taxon>Pseudomonadota</taxon>
        <taxon>Betaproteobacteria</taxon>
        <taxon>Burkholderiales</taxon>
        <taxon>Burkholderiaceae</taxon>
        <taxon>Burkholderia</taxon>
        <taxon>Burkholderia cepacia complex</taxon>
    </lineage>
</organism>
<evidence type="ECO:0000259" key="3">
    <source>
        <dbReference type="Pfam" id="PF18821"/>
    </source>
</evidence>
<gene>
    <name evidence="5" type="ORF">UE95_031410</name>
</gene>
<dbReference type="RefSeq" id="WP_080323673.1">
    <property type="nucleotide sequence ID" value="NZ_JYMX02000034.1"/>
</dbReference>
<sequence length="665" mass="74439">MIAKHVPMRSLGKSDFAELVKYVTADQAKEHRIGEVRMTNCAAYTVRDAMTEVLATQCANTRAKGDKTYHLLVSFRAGEQPDAATLEAIESRICAGLGFGEHQRVSAVHHDTDNLHIHIAINKIHPVRNTIHEPYYPHRVLAELCDLLERTYDLQRDNHEPRRRGAEAGAADMERHSGIESLVGWIKRECLTEIRGARSWVELHDVMHANGLEIRVKGSGLVIQAGNGMQIKASTLGREFSKAKLESQYGPFSASPARQADARPKRQYRKEPLRLRVNTVELYAQYQSAQQRISTNRAAALTELRRQKEKQVENAKKVGHARRAAIKLLGGGRLTKKVLYAQVSGAMKSELALIYAQHRVACKHLYEQLRRHTWADWLKQEAMQGNAEALAALRAREAAQGLKGDTIRAEGQAQPGHAPVIDNITKKGTIIYRAGGSTVRDDGDRLQVSQEADQAGVQQALRMAAERYGDRITVTGSVEFKARVVRAAIDLRLPVTFDDPSMERLRQQHLSDQAAQRSRAPTRRPPVKPVGQEPPPDSRNRLRTLSQLRVLAIGGREQAVARPATIPPAVPDHVRQRAEQAASQAVNRFRAVANRRKMRANGYGDRGNAWQSLPETMQQRIERFNAQSPERQEIELARMRREVAAQGNGDSQLREARAKQKGHSR</sequence>
<dbReference type="InterPro" id="IPR005094">
    <property type="entry name" value="Endonuclease_MobA/VirD2"/>
</dbReference>
<dbReference type="NCBIfam" id="NF041893">
    <property type="entry name" value="TraI_MobP_relax"/>
    <property type="match status" value="1"/>
</dbReference>
<feature type="domain" description="Large polyvalent protein-associated" evidence="3">
    <location>
        <begin position="420"/>
        <end position="509"/>
    </location>
</feature>
<dbReference type="Pfam" id="PF03432">
    <property type="entry name" value="Relaxase"/>
    <property type="match status" value="1"/>
</dbReference>
<accession>A0ABD4UN16</accession>
<dbReference type="InterPro" id="IPR040677">
    <property type="entry name" value="LPD7"/>
</dbReference>
<reference evidence="5 6" key="1">
    <citation type="journal article" date="2017" name="Front. Microbiol.">
        <title>Genomics reveals a unique clone of Burkholderia cenocepacia harbouring an actively excising novel genomic island.</title>
        <authorList>
            <person name="Patil P."/>
            <person name="Mali S."/>
            <person name="Midha S."/>
            <person name="Gautam V."/>
            <person name="Dash L."/>
            <person name="Kumar S."/>
            <person name="Shastri J."/>
            <person name="Singhal L."/>
            <person name="Patil P.B."/>
        </authorList>
    </citation>
    <scope>NUCLEOTIDE SEQUENCE [LARGE SCALE GENOMIC DNA]</scope>
    <source>
        <strain evidence="5 6">BC-19</strain>
    </source>
</reference>
<evidence type="ECO:0000313" key="6">
    <source>
        <dbReference type="Proteomes" id="UP000191686"/>
    </source>
</evidence>
<reference evidence="5 6" key="2">
    <citation type="journal article" date="2017" name="Front. Microbiol.">
        <title>Genomics Reveals a Unique Clone of Burkholderia cenocepacia Harboring an Actively Excising Novel Genomic Island.</title>
        <authorList>
            <person name="Patil P.P."/>
            <person name="Mali S."/>
            <person name="Midha S."/>
            <person name="Gautam V."/>
            <person name="Dash L."/>
            <person name="Kumar S."/>
            <person name="Shastri J."/>
            <person name="Singhal L."/>
            <person name="Patil P.B."/>
        </authorList>
    </citation>
    <scope>NUCLEOTIDE SEQUENCE [LARGE SCALE GENOMIC DNA]</scope>
    <source>
        <strain evidence="5 6">BC-19</strain>
    </source>
</reference>
<evidence type="ECO:0000313" key="5">
    <source>
        <dbReference type="EMBL" id="MCW3715805.1"/>
    </source>
</evidence>
<dbReference type="Proteomes" id="UP000191686">
    <property type="component" value="Unassembled WGS sequence"/>
</dbReference>
<dbReference type="Pfam" id="PF18821">
    <property type="entry name" value="LPD7"/>
    <property type="match status" value="1"/>
</dbReference>
<feature type="domain" description="MobA/VirD2-like nuclease" evidence="2">
    <location>
        <begin position="22"/>
        <end position="154"/>
    </location>
</feature>